<feature type="transmembrane region" description="Helical" evidence="12">
    <location>
        <begin position="24"/>
        <end position="44"/>
    </location>
</feature>
<organism evidence="14 15">
    <name type="scientific">Ophiocordyceps polyrhachis-furcata BCC 54312</name>
    <dbReference type="NCBI Taxonomy" id="1330021"/>
    <lineage>
        <taxon>Eukaryota</taxon>
        <taxon>Fungi</taxon>
        <taxon>Dikarya</taxon>
        <taxon>Ascomycota</taxon>
        <taxon>Pezizomycotina</taxon>
        <taxon>Sordariomycetes</taxon>
        <taxon>Hypocreomycetidae</taxon>
        <taxon>Hypocreales</taxon>
        <taxon>Ophiocordycipitaceae</taxon>
        <taxon>Ophiocordyceps</taxon>
    </lineage>
</organism>
<dbReference type="Proteomes" id="UP000253664">
    <property type="component" value="Unassembled WGS sequence"/>
</dbReference>
<evidence type="ECO:0000256" key="11">
    <source>
        <dbReference type="SAM" id="MobiDB-lite"/>
    </source>
</evidence>
<dbReference type="Pfam" id="PF01794">
    <property type="entry name" value="Ferric_reduct"/>
    <property type="match status" value="1"/>
</dbReference>
<protein>
    <recommendedName>
        <fullName evidence="13">FAD-binding FR-type domain-containing protein</fullName>
    </recommendedName>
</protein>
<evidence type="ECO:0000256" key="2">
    <source>
        <dbReference type="ARBA" id="ARBA00006278"/>
    </source>
</evidence>
<dbReference type="AlphaFoldDB" id="A0A367L2L7"/>
<evidence type="ECO:0000256" key="4">
    <source>
        <dbReference type="ARBA" id="ARBA00022692"/>
    </source>
</evidence>
<dbReference type="SFLD" id="SFLDG01168">
    <property type="entry name" value="Ferric_reductase_subgroup_(FRE"/>
    <property type="match status" value="1"/>
</dbReference>
<proteinExistence type="inferred from homology"/>
<dbReference type="SFLD" id="SFLDS00052">
    <property type="entry name" value="Ferric_Reductase_Domain"/>
    <property type="match status" value="1"/>
</dbReference>
<dbReference type="GO" id="GO:0006879">
    <property type="term" value="P:intracellular iron ion homeostasis"/>
    <property type="evidence" value="ECO:0007669"/>
    <property type="project" value="TreeGrafter"/>
</dbReference>
<name>A0A367L2L7_9HYPO</name>
<feature type="transmembrane region" description="Helical" evidence="12">
    <location>
        <begin position="118"/>
        <end position="144"/>
    </location>
</feature>
<evidence type="ECO:0000256" key="10">
    <source>
        <dbReference type="ARBA" id="ARBA00023180"/>
    </source>
</evidence>
<keyword evidence="7" id="KW-0560">Oxidoreductase</keyword>
<evidence type="ECO:0000256" key="7">
    <source>
        <dbReference type="ARBA" id="ARBA00023002"/>
    </source>
</evidence>
<comment type="caution">
    <text evidence="14">The sequence shown here is derived from an EMBL/GenBank/DDBJ whole genome shotgun (WGS) entry which is preliminary data.</text>
</comment>
<dbReference type="InterPro" id="IPR013121">
    <property type="entry name" value="Fe_red_NAD-bd_6"/>
</dbReference>
<keyword evidence="10" id="KW-0325">Glycoprotein</keyword>
<evidence type="ECO:0000256" key="5">
    <source>
        <dbReference type="ARBA" id="ARBA00022982"/>
    </source>
</evidence>
<dbReference type="Gene3D" id="3.40.50.80">
    <property type="entry name" value="Nucleotide-binding domain of ferredoxin-NADP reductase (FNR) module"/>
    <property type="match status" value="1"/>
</dbReference>
<dbReference type="Pfam" id="PF08030">
    <property type="entry name" value="NAD_binding_6"/>
    <property type="match status" value="1"/>
</dbReference>
<dbReference type="PANTHER" id="PTHR32361:SF9">
    <property type="entry name" value="FERRIC REDUCTASE TRANSMEMBRANE COMPONENT 3-RELATED"/>
    <property type="match status" value="1"/>
</dbReference>
<dbReference type="GO" id="GO:0005886">
    <property type="term" value="C:plasma membrane"/>
    <property type="evidence" value="ECO:0007669"/>
    <property type="project" value="TreeGrafter"/>
</dbReference>
<dbReference type="OrthoDB" id="10006946at2759"/>
<evidence type="ECO:0000256" key="9">
    <source>
        <dbReference type="ARBA" id="ARBA00023136"/>
    </source>
</evidence>
<keyword evidence="5" id="KW-0249">Electron transport</keyword>
<dbReference type="GO" id="GO:0015677">
    <property type="term" value="P:copper ion import"/>
    <property type="evidence" value="ECO:0007669"/>
    <property type="project" value="TreeGrafter"/>
</dbReference>
<gene>
    <name evidence="14" type="ORF">L249_4797</name>
</gene>
<feature type="transmembrane region" description="Helical" evidence="12">
    <location>
        <begin position="75"/>
        <end position="98"/>
    </location>
</feature>
<keyword evidence="8" id="KW-0406">Ion transport</keyword>
<dbReference type="SUPFAM" id="SSF52343">
    <property type="entry name" value="Ferredoxin reductase-like, C-terminal NADP-linked domain"/>
    <property type="match status" value="1"/>
</dbReference>
<dbReference type="InterPro" id="IPR017927">
    <property type="entry name" value="FAD-bd_FR_type"/>
</dbReference>
<evidence type="ECO:0000313" key="15">
    <source>
        <dbReference type="Proteomes" id="UP000253664"/>
    </source>
</evidence>
<comment type="subcellular location">
    <subcellularLocation>
        <location evidence="1">Membrane</location>
        <topology evidence="1">Multi-pass membrane protein</topology>
    </subcellularLocation>
</comment>
<reference evidence="14 15" key="1">
    <citation type="journal article" date="2015" name="BMC Genomics">
        <title>Insights from the genome of Ophiocordyceps polyrhachis-furcata to pathogenicity and host specificity in insect fungi.</title>
        <authorList>
            <person name="Wichadakul D."/>
            <person name="Kobmoo N."/>
            <person name="Ingsriswang S."/>
            <person name="Tangphatsornruang S."/>
            <person name="Chantasingh D."/>
            <person name="Luangsa-ard J.J."/>
            <person name="Eurwilaichitr L."/>
        </authorList>
    </citation>
    <scope>NUCLEOTIDE SEQUENCE [LARGE SCALE GENOMIC DNA]</scope>
    <source>
        <strain evidence="14 15">BCC 54312</strain>
    </source>
</reference>
<dbReference type="InterPro" id="IPR039261">
    <property type="entry name" value="FNR_nucleotide-bd"/>
</dbReference>
<dbReference type="PROSITE" id="PS51384">
    <property type="entry name" value="FAD_FR"/>
    <property type="match status" value="1"/>
</dbReference>
<feature type="transmembrane region" description="Helical" evidence="12">
    <location>
        <begin position="217"/>
        <end position="237"/>
    </location>
</feature>
<evidence type="ECO:0000256" key="1">
    <source>
        <dbReference type="ARBA" id="ARBA00004141"/>
    </source>
</evidence>
<evidence type="ECO:0000256" key="6">
    <source>
        <dbReference type="ARBA" id="ARBA00022989"/>
    </source>
</evidence>
<evidence type="ECO:0000256" key="3">
    <source>
        <dbReference type="ARBA" id="ARBA00022448"/>
    </source>
</evidence>
<feature type="region of interest" description="Disordered" evidence="11">
    <location>
        <begin position="448"/>
        <end position="480"/>
    </location>
</feature>
<dbReference type="InterPro" id="IPR013112">
    <property type="entry name" value="FAD-bd_8"/>
</dbReference>
<keyword evidence="15" id="KW-1185">Reference proteome</keyword>
<keyword evidence="3" id="KW-0813">Transport</keyword>
<dbReference type="STRING" id="1330021.A0A367L2L7"/>
<dbReference type="GO" id="GO:0000293">
    <property type="term" value="F:ferric-chelate reductase activity"/>
    <property type="evidence" value="ECO:0007669"/>
    <property type="project" value="UniProtKB-ARBA"/>
</dbReference>
<dbReference type="Pfam" id="PF08022">
    <property type="entry name" value="FAD_binding_8"/>
    <property type="match status" value="1"/>
</dbReference>
<dbReference type="PANTHER" id="PTHR32361">
    <property type="entry name" value="FERRIC/CUPRIC REDUCTASE TRANSMEMBRANE COMPONENT"/>
    <property type="match status" value="1"/>
</dbReference>
<keyword evidence="4 12" id="KW-0812">Transmembrane</keyword>
<accession>A0A367L2L7</accession>
<dbReference type="InterPro" id="IPR051410">
    <property type="entry name" value="Ferric/Cupric_Reductase"/>
</dbReference>
<keyword evidence="9 12" id="KW-0472">Membrane</keyword>
<evidence type="ECO:0000259" key="13">
    <source>
        <dbReference type="PROSITE" id="PS51384"/>
    </source>
</evidence>
<keyword evidence="6 12" id="KW-1133">Transmembrane helix</keyword>
<dbReference type="InterPro" id="IPR013130">
    <property type="entry name" value="Fe3_Rdtase_TM_dom"/>
</dbReference>
<feature type="transmembrane region" description="Helical" evidence="12">
    <location>
        <begin position="188"/>
        <end position="210"/>
    </location>
</feature>
<sequence length="565" mass="60446">MAPPNDAAFKAKLLLRTHYNQLRMLYLLASMLGLLLVFSAGHFLRRRRCSSSPHSLPVRISRCFRSFSLRSGCRGVPTVGHGLIIILYGLANLVVFLIGLDDGGKGMATVSNVGSRTAWLALGNLVIVILLALKITTPLVLLTGRSYDRLNLLHRVAGSTTVALVIIHASCYADYFVSQGRSDHLVRPSDICGIVAGLAMVGLAAGGFLLRRRFYDAFYYLHVALWLLVVVMTALHQPDLDKHAVVALVGSVAGLWALDRLLRFLRFAMGAVGNSATLTSLPDGSTRVVLAKPPPGAVSGTHCFLWLPAVRSYEVHPFTLAALDPPELVVGPAGGYTRALHAYADARPGRSGPLSVAVEGPYGAVSLPPASSSPSSAIFVAGGSGITYTLGTALDLLRRSSDGKQRLLFIWVAKTPATLDNLRHRLAFLCQDARVTIRLYVSKKPRPLPTSTSHEFLALSPPATHEAYPSSDPEKASAKTSDQVHEVLATRSRSTDVVGGIPITFRRPDVAALIRDAIQDTPSDGRAVVFGCGPEPLMTVVRNTTAACIQGHGPDVGLHIESFGL</sequence>
<comment type="similarity">
    <text evidence="2">Belongs to the ferric reductase (FRE) family.</text>
</comment>
<dbReference type="EMBL" id="LKCN02000018">
    <property type="protein sequence ID" value="RCI08647.1"/>
    <property type="molecule type" value="Genomic_DNA"/>
</dbReference>
<evidence type="ECO:0000256" key="8">
    <source>
        <dbReference type="ARBA" id="ARBA00023065"/>
    </source>
</evidence>
<feature type="transmembrane region" description="Helical" evidence="12">
    <location>
        <begin position="156"/>
        <end position="176"/>
    </location>
</feature>
<dbReference type="CDD" id="cd06186">
    <property type="entry name" value="NOX_Duox_like_FAD_NADP"/>
    <property type="match status" value="1"/>
</dbReference>
<dbReference type="GO" id="GO:0006826">
    <property type="term" value="P:iron ion transport"/>
    <property type="evidence" value="ECO:0007669"/>
    <property type="project" value="TreeGrafter"/>
</dbReference>
<evidence type="ECO:0000313" key="14">
    <source>
        <dbReference type="EMBL" id="RCI08647.1"/>
    </source>
</evidence>
<evidence type="ECO:0000256" key="12">
    <source>
        <dbReference type="SAM" id="Phobius"/>
    </source>
</evidence>
<feature type="domain" description="FAD-binding FR-type" evidence="13">
    <location>
        <begin position="265"/>
        <end position="368"/>
    </location>
</feature>